<dbReference type="PANTHER" id="PTHR13891">
    <property type="entry name" value="CYTOCHROME C OXIDASE ASSEMBLY FACTOR 7"/>
    <property type="match status" value="1"/>
</dbReference>
<evidence type="ECO:0000256" key="2">
    <source>
        <dbReference type="ARBA" id="ARBA00022737"/>
    </source>
</evidence>
<protein>
    <submittedName>
        <fullName evidence="4">Uncharacterized protein</fullName>
    </submittedName>
</protein>
<dbReference type="EMBL" id="FOXF01000066">
    <property type="protein sequence ID" value="SFP73787.1"/>
    <property type="molecule type" value="Genomic_DNA"/>
</dbReference>
<feature type="signal peptide" evidence="3">
    <location>
        <begin position="1"/>
        <end position="24"/>
    </location>
</feature>
<evidence type="ECO:0000256" key="1">
    <source>
        <dbReference type="ARBA" id="ARBA00008486"/>
    </source>
</evidence>
<evidence type="ECO:0000313" key="5">
    <source>
        <dbReference type="Proteomes" id="UP000243745"/>
    </source>
</evidence>
<accession>A0A662ZKT0</accession>
<dbReference type="PANTHER" id="PTHR13891:SF1">
    <property type="entry name" value="CYTOCHROME C OXIDASE ASSEMBLY FACTOR 7"/>
    <property type="match status" value="1"/>
</dbReference>
<name>A0A662ZKT0_9GAMM</name>
<reference evidence="4 5" key="1">
    <citation type="submission" date="2016-10" db="EMBL/GenBank/DDBJ databases">
        <authorList>
            <person name="Varghese N."/>
            <person name="Submissions S."/>
        </authorList>
    </citation>
    <scope>NUCLEOTIDE SEQUENCE [LARGE SCALE GENOMIC DNA]</scope>
    <source>
        <strain evidence="4 5">DSM 1361</strain>
    </source>
</reference>
<sequence length="318" mass="36824">MRRNNIIFLILANLLLLGNVGCSSHQHTVNDYKQECDNNVAGSCNKLGSIYLKGLGVERNFNLAKKYYEKACDLSDSDSCNTLGQWYRDSRAPHIDGVEKDFSRAKKYFEKACLREMYGYACTNLGMLYYYGKGVEANNDTADAYFRKACELYHDGEGCYRHAYMYSKGLNGPIDKESAKKYERVAEKYYKEACDKNNGEQCGRLSHFYRESKNYEKAVFYAIKACDLNDVYGCFMAGSINKYEREHYYEAAYYYDKACTLYDDNCCSFVGNMYYFGNEIPVNKKLAKSYYKRSCDIGTKEWRSDSCEFYETLADQGY</sequence>
<dbReference type="RefSeq" id="WP_093143697.1">
    <property type="nucleotide sequence ID" value="NZ_FOXF01000066.1"/>
</dbReference>
<dbReference type="AlphaFoldDB" id="A0A662ZKT0"/>
<dbReference type="Proteomes" id="UP000243745">
    <property type="component" value="Unassembled WGS sequence"/>
</dbReference>
<dbReference type="SUPFAM" id="SSF81901">
    <property type="entry name" value="HCP-like"/>
    <property type="match status" value="3"/>
</dbReference>
<keyword evidence="5" id="KW-1185">Reference proteome</keyword>
<dbReference type="Pfam" id="PF08238">
    <property type="entry name" value="Sel1"/>
    <property type="match status" value="7"/>
</dbReference>
<dbReference type="InterPro" id="IPR006597">
    <property type="entry name" value="Sel1-like"/>
</dbReference>
<keyword evidence="3" id="KW-0732">Signal</keyword>
<comment type="similarity">
    <text evidence="1">Belongs to the hcp beta-lactamase family.</text>
</comment>
<evidence type="ECO:0000313" key="4">
    <source>
        <dbReference type="EMBL" id="SFP73787.1"/>
    </source>
</evidence>
<evidence type="ECO:0000256" key="3">
    <source>
        <dbReference type="SAM" id="SignalP"/>
    </source>
</evidence>
<keyword evidence="2" id="KW-0677">Repeat</keyword>
<dbReference type="InterPro" id="IPR040239">
    <property type="entry name" value="HcpB-like"/>
</dbReference>
<dbReference type="InterPro" id="IPR011990">
    <property type="entry name" value="TPR-like_helical_dom_sf"/>
</dbReference>
<dbReference type="SMART" id="SM00671">
    <property type="entry name" value="SEL1"/>
    <property type="match status" value="7"/>
</dbReference>
<feature type="chain" id="PRO_5039936264" evidence="3">
    <location>
        <begin position="25"/>
        <end position="318"/>
    </location>
</feature>
<organism evidence="4 5">
    <name type="scientific">Ruminobacter amylophilus</name>
    <dbReference type="NCBI Taxonomy" id="867"/>
    <lineage>
        <taxon>Bacteria</taxon>
        <taxon>Pseudomonadati</taxon>
        <taxon>Pseudomonadota</taxon>
        <taxon>Gammaproteobacteria</taxon>
        <taxon>Aeromonadales</taxon>
        <taxon>Succinivibrionaceae</taxon>
        <taxon>Ruminobacter</taxon>
    </lineage>
</organism>
<dbReference type="Gene3D" id="1.25.40.10">
    <property type="entry name" value="Tetratricopeptide repeat domain"/>
    <property type="match status" value="3"/>
</dbReference>
<proteinExistence type="inferred from homology"/>
<gene>
    <name evidence="4" type="ORF">SAMN02910344_02189</name>
</gene>
<dbReference type="OrthoDB" id="9792653at2"/>